<dbReference type="PANTHER" id="PTHR33732:SF9">
    <property type="entry name" value="REF_SRPP-LIKE PROTEIN OS05G0151300_LOC_OS05G05940"/>
    <property type="match status" value="1"/>
</dbReference>
<evidence type="ECO:0008006" key="3">
    <source>
        <dbReference type="Google" id="ProtNLM"/>
    </source>
</evidence>
<name>A0A934N228_9GAMM</name>
<dbReference type="InterPro" id="IPR008802">
    <property type="entry name" value="REF"/>
</dbReference>
<dbReference type="PANTHER" id="PTHR33732">
    <property type="entry name" value="REF/SRPP-LIKE PROTEIN OS05G0151300/LOC_OS05G05940"/>
    <property type="match status" value="1"/>
</dbReference>
<organism evidence="1 2">
    <name type="scientific">Marinomonas transparens</name>
    <dbReference type="NCBI Taxonomy" id="2795388"/>
    <lineage>
        <taxon>Bacteria</taxon>
        <taxon>Pseudomonadati</taxon>
        <taxon>Pseudomonadota</taxon>
        <taxon>Gammaproteobacteria</taxon>
        <taxon>Oceanospirillales</taxon>
        <taxon>Oceanospirillaceae</taxon>
        <taxon>Marinomonas</taxon>
    </lineage>
</organism>
<protein>
    <recommendedName>
        <fullName evidence="3">Rubber elongation factor</fullName>
    </recommendedName>
</protein>
<evidence type="ECO:0000313" key="2">
    <source>
        <dbReference type="Proteomes" id="UP000628710"/>
    </source>
</evidence>
<proteinExistence type="predicted"/>
<sequence length="138" mass="14722">MAEDEDNQQGQGEGLKYLGFVQDAATYAVTTFSNVYLFAKDKSGPLQPGVDIIEGPVKNVAVPLYNRFSYIPNGALKFVDSTVVASVTIIDRSLPPIVKDASIQVVSAIRAAPEAARSLASSLPGQTKILAKVFYGEN</sequence>
<reference evidence="1" key="1">
    <citation type="submission" date="2020-12" db="EMBL/GenBank/DDBJ databases">
        <title>Marinomonas arctica sp. nov., a psychrotolerant bacterium isolated from the Arctic.</title>
        <authorList>
            <person name="Zhang Y."/>
        </authorList>
    </citation>
    <scope>NUCLEOTIDE SEQUENCE</scope>
    <source>
        <strain evidence="1">C1424</strain>
    </source>
</reference>
<accession>A0A934N228</accession>
<dbReference type="EMBL" id="JAEMNX010000084">
    <property type="protein sequence ID" value="MBJ7540100.1"/>
    <property type="molecule type" value="Genomic_DNA"/>
</dbReference>
<comment type="caution">
    <text evidence="1">The sequence shown here is derived from an EMBL/GenBank/DDBJ whole genome shotgun (WGS) entry which is preliminary data.</text>
</comment>
<gene>
    <name evidence="1" type="ORF">I8J31_20755</name>
</gene>
<dbReference type="Proteomes" id="UP000628710">
    <property type="component" value="Unassembled WGS sequence"/>
</dbReference>
<dbReference type="Pfam" id="PF05755">
    <property type="entry name" value="REF"/>
    <property type="match status" value="1"/>
</dbReference>
<keyword evidence="2" id="KW-1185">Reference proteome</keyword>
<evidence type="ECO:0000313" key="1">
    <source>
        <dbReference type="EMBL" id="MBJ7540100.1"/>
    </source>
</evidence>
<dbReference type="RefSeq" id="WP_173158048.1">
    <property type="nucleotide sequence ID" value="NZ_JAEMNX010000084.1"/>
</dbReference>
<dbReference type="AlphaFoldDB" id="A0A934N228"/>